<reference evidence="3 4" key="1">
    <citation type="submission" date="2019-02" db="EMBL/GenBank/DDBJ databases">
        <title>Pedobacter sp. RP-1-14 sp. nov., isolated from Arctic soil.</title>
        <authorList>
            <person name="Dahal R.H."/>
        </authorList>
    </citation>
    <scope>NUCLEOTIDE SEQUENCE [LARGE SCALE GENOMIC DNA]</scope>
    <source>
        <strain evidence="3 4">RP-1-14</strain>
    </source>
</reference>
<evidence type="ECO:0000313" key="4">
    <source>
        <dbReference type="Proteomes" id="UP000293347"/>
    </source>
</evidence>
<dbReference type="RefSeq" id="WP_131592610.1">
    <property type="nucleotide sequence ID" value="NZ_SJSL01000001.1"/>
</dbReference>
<gene>
    <name evidence="3" type="ORF">EZ437_01675</name>
</gene>
<feature type="transmembrane region" description="Helical" evidence="1">
    <location>
        <begin position="125"/>
        <end position="143"/>
    </location>
</feature>
<dbReference type="GO" id="GO:0003677">
    <property type="term" value="F:DNA binding"/>
    <property type="evidence" value="ECO:0007669"/>
    <property type="project" value="InterPro"/>
</dbReference>
<keyword evidence="1" id="KW-1133">Transmembrane helix</keyword>
<evidence type="ECO:0000256" key="1">
    <source>
        <dbReference type="SAM" id="Phobius"/>
    </source>
</evidence>
<dbReference type="Proteomes" id="UP000293347">
    <property type="component" value="Unassembled WGS sequence"/>
</dbReference>
<organism evidence="3 4">
    <name type="scientific">Pedobacter psychroterrae</name>
    <dbReference type="NCBI Taxonomy" id="2530453"/>
    <lineage>
        <taxon>Bacteria</taxon>
        <taxon>Pseudomonadati</taxon>
        <taxon>Bacteroidota</taxon>
        <taxon>Sphingobacteriia</taxon>
        <taxon>Sphingobacteriales</taxon>
        <taxon>Sphingobacteriaceae</taxon>
        <taxon>Pedobacter</taxon>
    </lineage>
</organism>
<name>A0A4R0NUM1_9SPHI</name>
<comment type="caution">
    <text evidence="3">The sequence shown here is derived from an EMBL/GenBank/DDBJ whole genome shotgun (WGS) entry which is preliminary data.</text>
</comment>
<evidence type="ECO:0000259" key="2">
    <source>
        <dbReference type="SMART" id="SM00850"/>
    </source>
</evidence>
<dbReference type="AlphaFoldDB" id="A0A4R0NUM1"/>
<dbReference type="SMART" id="SM00850">
    <property type="entry name" value="LytTR"/>
    <property type="match status" value="1"/>
</dbReference>
<feature type="domain" description="HTH LytTR-type" evidence="2">
    <location>
        <begin position="193"/>
        <end position="292"/>
    </location>
</feature>
<protein>
    <submittedName>
        <fullName evidence="3">LytTR family transcriptional regulator</fullName>
    </submittedName>
</protein>
<evidence type="ECO:0000313" key="3">
    <source>
        <dbReference type="EMBL" id="TCD02724.1"/>
    </source>
</evidence>
<accession>A0A4R0NUM1</accession>
<feature type="transmembrane region" description="Helical" evidence="1">
    <location>
        <begin position="48"/>
        <end position="66"/>
    </location>
</feature>
<feature type="transmembrane region" description="Helical" evidence="1">
    <location>
        <begin position="87"/>
        <end position="105"/>
    </location>
</feature>
<keyword evidence="1" id="KW-0472">Membrane</keyword>
<dbReference type="InterPro" id="IPR007492">
    <property type="entry name" value="LytTR_DNA-bd_dom"/>
</dbReference>
<keyword evidence="1" id="KW-0812">Transmembrane</keyword>
<dbReference type="Pfam" id="PF04397">
    <property type="entry name" value="LytTR"/>
    <property type="match status" value="1"/>
</dbReference>
<sequence length="293" mass="34448">MELKSKFQRKEKYKDFFLPVASSLVAAHTIVCYKQSENPLEVVFVNGYFLSLTFSFTVALVLFYVINVISWILDSFCPWEHSKWKRFWLQLTFGVGGTMLLHLIVSGKYLYNQANDISQSVYFDQYLFMMLSFVVVVNMYYNAEAMVYWKYFGKLPLNRPDLGLTIEHYETPQLVETPMEAIETELTPALRAGILKKLNMYNIALFYCEQEIVYIKETSGKITVWAYRLSSTMKVLDPNKYIRVSRTHIVSRDAILRVNNEPMKNKATIFLKPPYNDIIFITRSNIHDFNVWW</sequence>
<dbReference type="EMBL" id="SJSL01000001">
    <property type="protein sequence ID" value="TCD02724.1"/>
    <property type="molecule type" value="Genomic_DNA"/>
</dbReference>
<proteinExistence type="predicted"/>
<keyword evidence="4" id="KW-1185">Reference proteome</keyword>